<name>A0A7J6S8G7_PEROL</name>
<feature type="non-terminal residue" evidence="2">
    <location>
        <position position="112"/>
    </location>
</feature>
<protein>
    <submittedName>
        <fullName evidence="2">Uncharacterized protein</fullName>
    </submittedName>
</protein>
<proteinExistence type="predicted"/>
<sequence>MSTRSGWRHDRARKTRFEFRFWGNSDVGPFSGEKGRIHYTPCDHDDLLWRKKVAATLFPFKEGPHTVCLRDVSDTEPEIVYAQANAQSGPLPASSQWVLRGAASAVFSESWK</sequence>
<evidence type="ECO:0000313" key="2">
    <source>
        <dbReference type="EMBL" id="KAF4728822.1"/>
    </source>
</evidence>
<evidence type="ECO:0000313" key="4">
    <source>
        <dbReference type="Proteomes" id="UP000574390"/>
    </source>
</evidence>
<keyword evidence="3" id="KW-1185">Reference proteome</keyword>
<comment type="caution">
    <text evidence="2">The sequence shown here is derived from an EMBL/GenBank/DDBJ whole genome shotgun (WGS) entry which is preliminary data.</text>
</comment>
<dbReference type="Proteomes" id="UP000574390">
    <property type="component" value="Unassembled WGS sequence"/>
</dbReference>
<dbReference type="Proteomes" id="UP000553632">
    <property type="component" value="Unassembled WGS sequence"/>
</dbReference>
<gene>
    <name evidence="2" type="ORF">FOZ62_020063</name>
    <name evidence="1" type="ORF">FOZ63_010629</name>
</gene>
<dbReference type="AlphaFoldDB" id="A0A7J6S8G7"/>
<evidence type="ECO:0000313" key="1">
    <source>
        <dbReference type="EMBL" id="KAF4706281.1"/>
    </source>
</evidence>
<reference evidence="3 4" key="1">
    <citation type="submission" date="2020-04" db="EMBL/GenBank/DDBJ databases">
        <title>Perkinsus olseni comparative genomics.</title>
        <authorList>
            <person name="Bogema D.R."/>
        </authorList>
    </citation>
    <scope>NUCLEOTIDE SEQUENCE [LARGE SCALE GENOMIC DNA]</scope>
    <source>
        <strain evidence="2">ATCC PRA-205</strain>
        <strain evidence="1 3">ATCC PRA-207</strain>
    </source>
</reference>
<evidence type="ECO:0000313" key="3">
    <source>
        <dbReference type="Proteomes" id="UP000553632"/>
    </source>
</evidence>
<dbReference type="EMBL" id="JABANO010033747">
    <property type="protein sequence ID" value="KAF4706281.1"/>
    <property type="molecule type" value="Genomic_DNA"/>
</dbReference>
<accession>A0A7J6S8G7</accession>
<dbReference type="EMBL" id="JABANM010016818">
    <property type="protein sequence ID" value="KAF4728822.1"/>
    <property type="molecule type" value="Genomic_DNA"/>
</dbReference>
<organism evidence="2 4">
    <name type="scientific">Perkinsus olseni</name>
    <name type="common">Perkinsus atlanticus</name>
    <dbReference type="NCBI Taxonomy" id="32597"/>
    <lineage>
        <taxon>Eukaryota</taxon>
        <taxon>Sar</taxon>
        <taxon>Alveolata</taxon>
        <taxon>Perkinsozoa</taxon>
        <taxon>Perkinsea</taxon>
        <taxon>Perkinsida</taxon>
        <taxon>Perkinsidae</taxon>
        <taxon>Perkinsus</taxon>
    </lineage>
</organism>